<reference evidence="1" key="1">
    <citation type="submission" date="2018-06" db="EMBL/GenBank/DDBJ databases">
        <authorList>
            <person name="Zhirakovskaya E."/>
        </authorList>
    </citation>
    <scope>NUCLEOTIDE SEQUENCE</scope>
</reference>
<dbReference type="EMBL" id="UOFE01000041">
    <property type="protein sequence ID" value="VAW54581.1"/>
    <property type="molecule type" value="Genomic_DNA"/>
</dbReference>
<dbReference type="AlphaFoldDB" id="A0A3B0WGY9"/>
<evidence type="ECO:0008006" key="2">
    <source>
        <dbReference type="Google" id="ProtNLM"/>
    </source>
</evidence>
<dbReference type="InterPro" id="IPR003423">
    <property type="entry name" value="OMP_efflux"/>
</dbReference>
<dbReference type="PANTHER" id="PTHR30203">
    <property type="entry name" value="OUTER MEMBRANE CATION EFFLUX PROTEIN"/>
    <property type="match status" value="1"/>
</dbReference>
<sequence length="446" mass="49223">MITKPCCKRNLAVTCLIISGFFCSTLQAENAGSIPQNKARSNAINTGQVVNVKLKRWLNTSVNEHPTVLAAKAAVDSAAYQLIAADKALYNPDLEFDVETAETDSASIGLSQTIDWGDTRGAKTKMAGSRKSAASFTFEATRWEVAEEFLSGLSRFNTSRALKELAEQGNALMKRSSKLAKQRYDAGDLSKVEVDLANLTYAQARFKRADAISQHARAVQGLISLSGDVNADWSKLASELSRVKMPDPVVSNANKSQEIEKTVQQLPQMRSILSRVKSAQENIKVQAGQGSVNPTVAFRVGKEEQDTLLGLNLSIPLQVRNNFQAEVNAANAEMIQAESESIAAYRKLKSRLEVSVVSYSLSREAWLAWQQSGADTLNEQIKLLERLWKAGELNTTDYLIQLNQALETKASAIEQRGRMWTDWSAWLTASGKVQQWLPITTNKREY</sequence>
<evidence type="ECO:0000313" key="1">
    <source>
        <dbReference type="EMBL" id="VAW54581.1"/>
    </source>
</evidence>
<name>A0A3B0WGY9_9ZZZZ</name>
<proteinExistence type="predicted"/>
<dbReference type="Gene3D" id="1.20.1600.10">
    <property type="entry name" value="Outer membrane efflux proteins (OEP)"/>
    <property type="match status" value="1"/>
</dbReference>
<dbReference type="Pfam" id="PF02321">
    <property type="entry name" value="OEP"/>
    <property type="match status" value="1"/>
</dbReference>
<dbReference type="GO" id="GO:0015562">
    <property type="term" value="F:efflux transmembrane transporter activity"/>
    <property type="evidence" value="ECO:0007669"/>
    <property type="project" value="InterPro"/>
</dbReference>
<organism evidence="1">
    <name type="scientific">hydrothermal vent metagenome</name>
    <dbReference type="NCBI Taxonomy" id="652676"/>
    <lineage>
        <taxon>unclassified sequences</taxon>
        <taxon>metagenomes</taxon>
        <taxon>ecological metagenomes</taxon>
    </lineage>
</organism>
<dbReference type="SUPFAM" id="SSF56954">
    <property type="entry name" value="Outer membrane efflux proteins (OEP)"/>
    <property type="match status" value="1"/>
</dbReference>
<dbReference type="InterPro" id="IPR010131">
    <property type="entry name" value="MdtP/NodT-like"/>
</dbReference>
<gene>
    <name evidence="1" type="ORF">MNBD_GAMMA05-2331</name>
</gene>
<protein>
    <recommendedName>
        <fullName evidence="2">Heavy metal RND efflux outer membrane protein, CzcC family</fullName>
    </recommendedName>
</protein>
<accession>A0A3B0WGY9</accession>
<dbReference type="PANTHER" id="PTHR30203:SF24">
    <property type="entry name" value="BLR4935 PROTEIN"/>
    <property type="match status" value="1"/>
</dbReference>